<organism evidence="2 3">
    <name type="scientific">Pseudolycoriella hygida</name>
    <dbReference type="NCBI Taxonomy" id="35572"/>
    <lineage>
        <taxon>Eukaryota</taxon>
        <taxon>Metazoa</taxon>
        <taxon>Ecdysozoa</taxon>
        <taxon>Arthropoda</taxon>
        <taxon>Hexapoda</taxon>
        <taxon>Insecta</taxon>
        <taxon>Pterygota</taxon>
        <taxon>Neoptera</taxon>
        <taxon>Endopterygota</taxon>
        <taxon>Diptera</taxon>
        <taxon>Nematocera</taxon>
        <taxon>Sciaroidea</taxon>
        <taxon>Sciaridae</taxon>
        <taxon>Pseudolycoriella</taxon>
    </lineage>
</organism>
<keyword evidence="3" id="KW-1185">Reference proteome</keyword>
<keyword evidence="1" id="KW-0472">Membrane</keyword>
<dbReference type="AlphaFoldDB" id="A0A9Q0NBX8"/>
<keyword evidence="1" id="KW-1133">Transmembrane helix</keyword>
<sequence length="32" mass="3460">MAAVNDLTIPIILMLFAIIFIPRSTSEIPGTT</sequence>
<evidence type="ECO:0000313" key="2">
    <source>
        <dbReference type="EMBL" id="KAJ6646651.1"/>
    </source>
</evidence>
<evidence type="ECO:0000256" key="1">
    <source>
        <dbReference type="SAM" id="Phobius"/>
    </source>
</evidence>
<accession>A0A9Q0NBX8</accession>
<protein>
    <submittedName>
        <fullName evidence="2">Uncharacterized protein</fullName>
    </submittedName>
</protein>
<proteinExistence type="predicted"/>
<dbReference type="EMBL" id="WJQU01000001">
    <property type="protein sequence ID" value="KAJ6646651.1"/>
    <property type="molecule type" value="Genomic_DNA"/>
</dbReference>
<reference evidence="2" key="1">
    <citation type="submission" date="2022-07" db="EMBL/GenBank/DDBJ databases">
        <authorList>
            <person name="Trinca V."/>
            <person name="Uliana J.V.C."/>
            <person name="Torres T.T."/>
            <person name="Ward R.J."/>
            <person name="Monesi N."/>
        </authorList>
    </citation>
    <scope>NUCLEOTIDE SEQUENCE</scope>
    <source>
        <strain evidence="2">HSMRA1968</strain>
        <tissue evidence="2">Whole embryos</tissue>
    </source>
</reference>
<dbReference type="Proteomes" id="UP001151699">
    <property type="component" value="Chromosome A"/>
</dbReference>
<evidence type="ECO:0000313" key="3">
    <source>
        <dbReference type="Proteomes" id="UP001151699"/>
    </source>
</evidence>
<name>A0A9Q0NBX8_9DIPT</name>
<feature type="transmembrane region" description="Helical" evidence="1">
    <location>
        <begin position="7"/>
        <end position="25"/>
    </location>
</feature>
<comment type="caution">
    <text evidence="2">The sequence shown here is derived from an EMBL/GenBank/DDBJ whole genome shotgun (WGS) entry which is preliminary data.</text>
</comment>
<keyword evidence="1" id="KW-0812">Transmembrane</keyword>
<gene>
    <name evidence="2" type="ORF">Bhyg_01864</name>
</gene>